<gene>
    <name evidence="2" type="ORF">M9458_040204</name>
</gene>
<feature type="region of interest" description="Disordered" evidence="1">
    <location>
        <begin position="1"/>
        <end position="64"/>
    </location>
</feature>
<keyword evidence="3" id="KW-1185">Reference proteome</keyword>
<evidence type="ECO:0000313" key="3">
    <source>
        <dbReference type="Proteomes" id="UP001529510"/>
    </source>
</evidence>
<protein>
    <submittedName>
        <fullName evidence="2">Uncharacterized protein</fullName>
    </submittedName>
</protein>
<reference evidence="2 3" key="1">
    <citation type="submission" date="2024-05" db="EMBL/GenBank/DDBJ databases">
        <title>Genome sequencing and assembly of Indian major carp, Cirrhinus mrigala (Hamilton, 1822).</title>
        <authorList>
            <person name="Mohindra V."/>
            <person name="Chowdhury L.M."/>
            <person name="Lal K."/>
            <person name="Jena J.K."/>
        </authorList>
    </citation>
    <scope>NUCLEOTIDE SEQUENCE [LARGE SCALE GENOMIC DNA]</scope>
    <source>
        <strain evidence="2">CM1030</strain>
        <tissue evidence="2">Blood</tissue>
    </source>
</reference>
<evidence type="ECO:0000256" key="1">
    <source>
        <dbReference type="SAM" id="MobiDB-lite"/>
    </source>
</evidence>
<feature type="non-terminal residue" evidence="2">
    <location>
        <position position="64"/>
    </location>
</feature>
<dbReference type="Proteomes" id="UP001529510">
    <property type="component" value="Unassembled WGS sequence"/>
</dbReference>
<sequence length="64" mass="6630">KLRTPAAPSPLALRQPMKVMSNHGSGTVTPTRSIAPPRSGLPRPATNAGGGLPVPRSKLVQPVR</sequence>
<feature type="non-terminal residue" evidence="2">
    <location>
        <position position="1"/>
    </location>
</feature>
<feature type="compositionally biased region" description="Polar residues" evidence="1">
    <location>
        <begin position="22"/>
        <end position="32"/>
    </location>
</feature>
<proteinExistence type="predicted"/>
<dbReference type="AlphaFoldDB" id="A0ABD0NU49"/>
<comment type="caution">
    <text evidence="2">The sequence shown here is derived from an EMBL/GenBank/DDBJ whole genome shotgun (WGS) entry which is preliminary data.</text>
</comment>
<organism evidence="2 3">
    <name type="scientific">Cirrhinus mrigala</name>
    <name type="common">Mrigala</name>
    <dbReference type="NCBI Taxonomy" id="683832"/>
    <lineage>
        <taxon>Eukaryota</taxon>
        <taxon>Metazoa</taxon>
        <taxon>Chordata</taxon>
        <taxon>Craniata</taxon>
        <taxon>Vertebrata</taxon>
        <taxon>Euteleostomi</taxon>
        <taxon>Actinopterygii</taxon>
        <taxon>Neopterygii</taxon>
        <taxon>Teleostei</taxon>
        <taxon>Ostariophysi</taxon>
        <taxon>Cypriniformes</taxon>
        <taxon>Cyprinidae</taxon>
        <taxon>Labeoninae</taxon>
        <taxon>Labeonini</taxon>
        <taxon>Cirrhinus</taxon>
    </lineage>
</organism>
<dbReference type="EMBL" id="JAMKFB020000020">
    <property type="protein sequence ID" value="KAL0164451.1"/>
    <property type="molecule type" value="Genomic_DNA"/>
</dbReference>
<name>A0ABD0NU49_CIRMR</name>
<accession>A0ABD0NU49</accession>
<evidence type="ECO:0000313" key="2">
    <source>
        <dbReference type="EMBL" id="KAL0164451.1"/>
    </source>
</evidence>